<feature type="region of interest" description="Disordered" evidence="1">
    <location>
        <begin position="42"/>
        <end position="62"/>
    </location>
</feature>
<sequence>MGACYSKSGHEASLSPKQKSPHKKQNNGLAIKIEYTPVKPHEDDRLSANVDNNFNHDNKSTDGQLTITEEENEKDIDLNEIEKNIPLIDKDIDDLKHGLGVATSDSGIESLSPNEIEAHVEATSSQPLNTSLSRKKKVDHILEDKECSNCTCGAQNRSFTYDAQKVKCETAPTTPDKDEKKVIRRQDSRHSTVSCENVLLDMSKRSSREIRHFDSEASLDLPSAFQSLQDVKTMQMDGKEVVVIDAELYSQVLEELATLKYKLSQLTDLIQLQSISGDDQSEINDSTPLNSPRVRTSLNFSKS</sequence>
<feature type="region of interest" description="Disordered" evidence="1">
    <location>
        <begin position="278"/>
        <end position="303"/>
    </location>
</feature>
<dbReference type="Proteomes" id="UP000507470">
    <property type="component" value="Unassembled WGS sequence"/>
</dbReference>
<evidence type="ECO:0000256" key="1">
    <source>
        <dbReference type="SAM" id="MobiDB-lite"/>
    </source>
</evidence>
<feature type="region of interest" description="Disordered" evidence="1">
    <location>
        <begin position="1"/>
        <end position="30"/>
    </location>
</feature>
<protein>
    <submittedName>
        <fullName evidence="2">Uncharacterized protein</fullName>
    </submittedName>
</protein>
<dbReference type="OrthoDB" id="6069857at2759"/>
<dbReference type="EMBL" id="CACVKT020006490">
    <property type="protein sequence ID" value="CAC5402371.1"/>
    <property type="molecule type" value="Genomic_DNA"/>
</dbReference>
<organism evidence="2 3">
    <name type="scientific">Mytilus coruscus</name>
    <name type="common">Sea mussel</name>
    <dbReference type="NCBI Taxonomy" id="42192"/>
    <lineage>
        <taxon>Eukaryota</taxon>
        <taxon>Metazoa</taxon>
        <taxon>Spiralia</taxon>
        <taxon>Lophotrochozoa</taxon>
        <taxon>Mollusca</taxon>
        <taxon>Bivalvia</taxon>
        <taxon>Autobranchia</taxon>
        <taxon>Pteriomorphia</taxon>
        <taxon>Mytilida</taxon>
        <taxon>Mytiloidea</taxon>
        <taxon>Mytilidae</taxon>
        <taxon>Mytilinae</taxon>
        <taxon>Mytilus</taxon>
    </lineage>
</organism>
<gene>
    <name evidence="2" type="ORF">MCOR_36326</name>
</gene>
<dbReference type="AlphaFoldDB" id="A0A6J8D3V9"/>
<name>A0A6J8D3V9_MYTCO</name>
<proteinExistence type="predicted"/>
<evidence type="ECO:0000313" key="2">
    <source>
        <dbReference type="EMBL" id="CAC5402371.1"/>
    </source>
</evidence>
<accession>A0A6J8D3V9</accession>
<reference evidence="2 3" key="1">
    <citation type="submission" date="2020-06" db="EMBL/GenBank/DDBJ databases">
        <authorList>
            <person name="Li R."/>
            <person name="Bekaert M."/>
        </authorList>
    </citation>
    <scope>NUCLEOTIDE SEQUENCE [LARGE SCALE GENOMIC DNA]</scope>
    <source>
        <strain evidence="3">wild</strain>
    </source>
</reference>
<keyword evidence="3" id="KW-1185">Reference proteome</keyword>
<evidence type="ECO:0000313" key="3">
    <source>
        <dbReference type="Proteomes" id="UP000507470"/>
    </source>
</evidence>